<proteinExistence type="predicted"/>
<sequence>MKQSNNSYQWQINQSLTKFQFINLLDIGFQLQVSEIILIDINFLLSKKQTNLKNSQNCKKPQF</sequence>
<evidence type="ECO:0000313" key="1">
    <source>
        <dbReference type="EMBL" id="CAD8175704.1"/>
    </source>
</evidence>
<keyword evidence="2" id="KW-1185">Reference proteome</keyword>
<dbReference type="Proteomes" id="UP000689195">
    <property type="component" value="Unassembled WGS sequence"/>
</dbReference>
<name>A0A8S1VEZ2_9CILI</name>
<accession>A0A8S1VEZ2</accession>
<dbReference type="AlphaFoldDB" id="A0A8S1VEZ2"/>
<comment type="caution">
    <text evidence="1">The sequence shown here is derived from an EMBL/GenBank/DDBJ whole genome shotgun (WGS) entry which is preliminary data.</text>
</comment>
<evidence type="ECO:0000313" key="2">
    <source>
        <dbReference type="Proteomes" id="UP000689195"/>
    </source>
</evidence>
<gene>
    <name evidence="1" type="ORF">PPENT_87.1.T0630211</name>
</gene>
<reference evidence="1" key="1">
    <citation type="submission" date="2021-01" db="EMBL/GenBank/DDBJ databases">
        <authorList>
            <consortium name="Genoscope - CEA"/>
            <person name="William W."/>
        </authorList>
    </citation>
    <scope>NUCLEOTIDE SEQUENCE</scope>
</reference>
<protein>
    <submittedName>
        <fullName evidence="1">Uncharacterized protein</fullName>
    </submittedName>
</protein>
<organism evidence="1 2">
    <name type="scientific">Paramecium pentaurelia</name>
    <dbReference type="NCBI Taxonomy" id="43138"/>
    <lineage>
        <taxon>Eukaryota</taxon>
        <taxon>Sar</taxon>
        <taxon>Alveolata</taxon>
        <taxon>Ciliophora</taxon>
        <taxon>Intramacronucleata</taxon>
        <taxon>Oligohymenophorea</taxon>
        <taxon>Peniculida</taxon>
        <taxon>Parameciidae</taxon>
        <taxon>Paramecium</taxon>
    </lineage>
</organism>
<dbReference type="EMBL" id="CAJJDO010000063">
    <property type="protein sequence ID" value="CAD8175704.1"/>
    <property type="molecule type" value="Genomic_DNA"/>
</dbReference>